<dbReference type="CDD" id="cd00085">
    <property type="entry name" value="HNHc"/>
    <property type="match status" value="1"/>
</dbReference>
<accession>A0ABU7TFZ3</accession>
<name>A0ABU7TFZ3_9HYPH</name>
<gene>
    <name evidence="3" type="ORF">MRSR164_23220</name>
</gene>
<keyword evidence="4" id="KW-1185">Reference proteome</keyword>
<evidence type="ECO:0000313" key="4">
    <source>
        <dbReference type="Proteomes" id="UP001349262"/>
    </source>
</evidence>
<protein>
    <recommendedName>
        <fullName evidence="2">HNH domain-containing protein</fullName>
    </recommendedName>
</protein>
<dbReference type="Proteomes" id="UP001349262">
    <property type="component" value="Unassembled WGS sequence"/>
</dbReference>
<comment type="caution">
    <text evidence="3">The sequence shown here is derived from an EMBL/GenBank/DDBJ whole genome shotgun (WGS) entry which is preliminary data.</text>
</comment>
<reference evidence="3 4" key="1">
    <citation type="journal article" date="2012" name="Genet. Mol. Biol.">
        <title>Analysis of 16S rRNA and mxaF genes revealing insights into Methylobacterium niche-specific plant association.</title>
        <authorList>
            <person name="Dourado M.N."/>
            <person name="Andreote F.D."/>
            <person name="Dini-Andreote F."/>
            <person name="Conti R."/>
            <person name="Araujo J.M."/>
            <person name="Araujo W.L."/>
        </authorList>
    </citation>
    <scope>NUCLEOTIDE SEQUENCE [LARGE SCALE GENOMIC DNA]</scope>
    <source>
        <strain evidence="3 4">SR1.6/4</strain>
    </source>
</reference>
<feature type="region of interest" description="Disordered" evidence="1">
    <location>
        <begin position="59"/>
        <end position="97"/>
    </location>
</feature>
<evidence type="ECO:0000313" key="3">
    <source>
        <dbReference type="EMBL" id="MEE7459592.1"/>
    </source>
</evidence>
<dbReference type="EMBL" id="MLBY01000005">
    <property type="protein sequence ID" value="MEE7459592.1"/>
    <property type="molecule type" value="Genomic_DNA"/>
</dbReference>
<organism evidence="3 4">
    <name type="scientific">Methylobacterium radiotolerans</name>
    <dbReference type="NCBI Taxonomy" id="31998"/>
    <lineage>
        <taxon>Bacteria</taxon>
        <taxon>Pseudomonadati</taxon>
        <taxon>Pseudomonadota</taxon>
        <taxon>Alphaproteobacteria</taxon>
        <taxon>Hyphomicrobiales</taxon>
        <taxon>Methylobacteriaceae</taxon>
        <taxon>Methylobacterium</taxon>
    </lineage>
</organism>
<dbReference type="Pfam" id="PF01844">
    <property type="entry name" value="HNH"/>
    <property type="match status" value="1"/>
</dbReference>
<feature type="domain" description="HNH" evidence="2">
    <location>
        <begin position="5"/>
        <end position="36"/>
    </location>
</feature>
<evidence type="ECO:0000259" key="2">
    <source>
        <dbReference type="Pfam" id="PF01844"/>
    </source>
</evidence>
<evidence type="ECO:0000256" key="1">
    <source>
        <dbReference type="SAM" id="MobiDB-lite"/>
    </source>
</evidence>
<dbReference type="InterPro" id="IPR002711">
    <property type="entry name" value="HNH"/>
</dbReference>
<proteinExistence type="predicted"/>
<sequence>MTVSKFQYDHIIPDRMSGKPVLSNCQVLCDSCHKAEPAVDLGDLAKAWRREDVYYGIRTAATPADPQRAHAKRPPHRRASSPSSKPSLPPRQLYVEH</sequence>
<dbReference type="InterPro" id="IPR003615">
    <property type="entry name" value="HNH_nuc"/>
</dbReference>
<feature type="compositionally biased region" description="Basic residues" evidence="1">
    <location>
        <begin position="69"/>
        <end position="79"/>
    </location>
</feature>
<dbReference type="Gene3D" id="1.10.30.50">
    <property type="match status" value="1"/>
</dbReference>